<evidence type="ECO:0000256" key="1">
    <source>
        <dbReference type="ARBA" id="ARBA00008635"/>
    </source>
</evidence>
<dbReference type="AlphaFoldDB" id="A0A7G8BQI3"/>
<gene>
    <name evidence="4" type="ORF">H7849_04915</name>
</gene>
<name>A0A7G8BQI3_9BACT</name>
<evidence type="ECO:0000256" key="2">
    <source>
        <dbReference type="ARBA" id="ARBA00022723"/>
    </source>
</evidence>
<comment type="similarity">
    <text evidence="1">Belongs to the DinB family.</text>
</comment>
<organism evidence="4 5">
    <name type="scientific">Alloacidobacterium dinghuense</name>
    <dbReference type="NCBI Taxonomy" id="2763107"/>
    <lineage>
        <taxon>Bacteria</taxon>
        <taxon>Pseudomonadati</taxon>
        <taxon>Acidobacteriota</taxon>
        <taxon>Terriglobia</taxon>
        <taxon>Terriglobales</taxon>
        <taxon>Acidobacteriaceae</taxon>
        <taxon>Alloacidobacterium</taxon>
    </lineage>
</organism>
<dbReference type="EMBL" id="CP060394">
    <property type="protein sequence ID" value="QNI34803.1"/>
    <property type="molecule type" value="Genomic_DNA"/>
</dbReference>
<feature type="binding site" evidence="3">
    <location>
        <position position="137"/>
    </location>
    <ligand>
        <name>a divalent metal cation</name>
        <dbReference type="ChEBI" id="CHEBI:60240"/>
    </ligand>
</feature>
<dbReference type="Pfam" id="PF05163">
    <property type="entry name" value="DinB"/>
    <property type="match status" value="1"/>
</dbReference>
<dbReference type="Gene3D" id="1.20.120.450">
    <property type="entry name" value="dinb family like domain"/>
    <property type="match status" value="1"/>
</dbReference>
<proteinExistence type="inferred from homology"/>
<accession>A0A7G8BQI3</accession>
<dbReference type="InterPro" id="IPR007837">
    <property type="entry name" value="DinB"/>
</dbReference>
<keyword evidence="2 3" id="KW-0479">Metal-binding</keyword>
<dbReference type="KEGG" id="adin:H7849_04915"/>
<evidence type="ECO:0000313" key="5">
    <source>
        <dbReference type="Proteomes" id="UP000515312"/>
    </source>
</evidence>
<evidence type="ECO:0000256" key="3">
    <source>
        <dbReference type="PIRSR" id="PIRSR607837-1"/>
    </source>
</evidence>
<protein>
    <submittedName>
        <fullName evidence="4">Damage-inducible protein DinB</fullName>
    </submittedName>
</protein>
<dbReference type="GO" id="GO:0046872">
    <property type="term" value="F:metal ion binding"/>
    <property type="evidence" value="ECO:0007669"/>
    <property type="project" value="UniProtKB-KW"/>
</dbReference>
<dbReference type="InterPro" id="IPR034660">
    <property type="entry name" value="DinB/YfiT-like"/>
</dbReference>
<keyword evidence="5" id="KW-1185">Reference proteome</keyword>
<feature type="binding site" evidence="3">
    <location>
        <position position="141"/>
    </location>
    <ligand>
        <name>a divalent metal cation</name>
        <dbReference type="ChEBI" id="CHEBI:60240"/>
    </ligand>
</feature>
<dbReference type="Proteomes" id="UP000515312">
    <property type="component" value="Chromosome"/>
</dbReference>
<dbReference type="SUPFAM" id="SSF109854">
    <property type="entry name" value="DinB/YfiT-like putative metalloenzymes"/>
    <property type="match status" value="1"/>
</dbReference>
<reference evidence="4 5" key="1">
    <citation type="submission" date="2020-08" db="EMBL/GenBank/DDBJ databases">
        <title>Edaphobacter telluris sp. nov. and Acidobacterium dinghuensis sp. nov., two acidobacteria isolated from forest soil.</title>
        <authorList>
            <person name="Fu J."/>
            <person name="Qiu L."/>
        </authorList>
    </citation>
    <scope>NUCLEOTIDE SEQUENCE [LARGE SCALE GENOMIC DNA]</scope>
    <source>
        <strain evidence="4">4Y35</strain>
    </source>
</reference>
<evidence type="ECO:0000313" key="4">
    <source>
        <dbReference type="EMBL" id="QNI34803.1"/>
    </source>
</evidence>
<sequence length="170" mass="19162">MLYSTLFLADLEREAASTRRVLERVPEGRDDWKPHEKSMPLGYLATLVATILGWTDMMVNQDQLDMAPKDAPKFRPKELKTNKELLAALDESVAKARKALENTTDEHLLTPWKFVVSGKVVSENPRHIMIRDAVFSHLAHHRGQLTVYLRLNGAAVPAIFGPSADEGRFD</sequence>